<gene>
    <name evidence="9" type="ORF">Prum_102250</name>
</gene>
<dbReference type="Pfam" id="PF00082">
    <property type="entry name" value="Peptidase_S8"/>
    <property type="match status" value="1"/>
</dbReference>
<evidence type="ECO:0000256" key="3">
    <source>
        <dbReference type="ARBA" id="ARBA00022801"/>
    </source>
</evidence>
<evidence type="ECO:0000256" key="7">
    <source>
        <dbReference type="SAM" id="SignalP"/>
    </source>
</evidence>
<organism evidence="9 10">
    <name type="scientific">Phytohabitans rumicis</name>
    <dbReference type="NCBI Taxonomy" id="1076125"/>
    <lineage>
        <taxon>Bacteria</taxon>
        <taxon>Bacillati</taxon>
        <taxon>Actinomycetota</taxon>
        <taxon>Actinomycetes</taxon>
        <taxon>Micromonosporales</taxon>
        <taxon>Micromonosporaceae</taxon>
    </lineage>
</organism>
<dbReference type="Gene3D" id="2.60.40.1120">
    <property type="entry name" value="Carboxypeptidase-like, regulatory domain"/>
    <property type="match status" value="4"/>
</dbReference>
<evidence type="ECO:0000256" key="2">
    <source>
        <dbReference type="ARBA" id="ARBA00022670"/>
    </source>
</evidence>
<reference evidence="9 10" key="1">
    <citation type="submission" date="2020-03" db="EMBL/GenBank/DDBJ databases">
        <title>Whole genome shotgun sequence of Phytohabitans rumicis NBRC 108638.</title>
        <authorList>
            <person name="Komaki H."/>
            <person name="Tamura T."/>
        </authorList>
    </citation>
    <scope>NUCLEOTIDE SEQUENCE [LARGE SCALE GENOMIC DNA]</scope>
    <source>
        <strain evidence="9 10">NBRC 108638</strain>
    </source>
</reference>
<reference evidence="9 10" key="2">
    <citation type="submission" date="2020-03" db="EMBL/GenBank/DDBJ databases">
        <authorList>
            <person name="Ichikawa N."/>
            <person name="Kimura A."/>
            <person name="Kitahashi Y."/>
            <person name="Uohara A."/>
        </authorList>
    </citation>
    <scope>NUCLEOTIDE SEQUENCE [LARGE SCALE GENOMIC DNA]</scope>
    <source>
        <strain evidence="9 10">NBRC 108638</strain>
    </source>
</reference>
<dbReference type="PANTHER" id="PTHR43806">
    <property type="entry name" value="PEPTIDASE S8"/>
    <property type="match status" value="1"/>
</dbReference>
<dbReference type="SUPFAM" id="SSF52743">
    <property type="entry name" value="Subtilisin-like"/>
    <property type="match status" value="1"/>
</dbReference>
<dbReference type="InterPro" id="IPR000209">
    <property type="entry name" value="Peptidase_S8/S53_dom"/>
</dbReference>
<feature type="active site" description="Charge relay system" evidence="5 6">
    <location>
        <position position="193"/>
    </location>
</feature>
<dbReference type="PROSITE" id="PS51892">
    <property type="entry name" value="SUBTILASE"/>
    <property type="match status" value="1"/>
</dbReference>
<dbReference type="Proteomes" id="UP000482960">
    <property type="component" value="Unassembled WGS sequence"/>
</dbReference>
<dbReference type="GO" id="GO:0006508">
    <property type="term" value="P:proteolysis"/>
    <property type="evidence" value="ECO:0007669"/>
    <property type="project" value="UniProtKB-KW"/>
</dbReference>
<dbReference type="InterPro" id="IPR050131">
    <property type="entry name" value="Peptidase_S8_subtilisin-like"/>
</dbReference>
<dbReference type="InterPro" id="IPR015500">
    <property type="entry name" value="Peptidase_S8_subtilisin-rel"/>
</dbReference>
<dbReference type="Gene3D" id="3.40.50.200">
    <property type="entry name" value="Peptidase S8/S53 domain"/>
    <property type="match status" value="1"/>
</dbReference>
<name>A0A6V8LH44_9ACTN</name>
<dbReference type="PROSITE" id="PS00138">
    <property type="entry name" value="SUBTILASE_SER"/>
    <property type="match status" value="1"/>
</dbReference>
<dbReference type="InterPro" id="IPR013784">
    <property type="entry name" value="Carb-bd-like_fold"/>
</dbReference>
<dbReference type="InterPro" id="IPR008969">
    <property type="entry name" value="CarboxyPept-like_regulatory"/>
</dbReference>
<dbReference type="GO" id="GO:0004252">
    <property type="term" value="F:serine-type endopeptidase activity"/>
    <property type="evidence" value="ECO:0007669"/>
    <property type="project" value="UniProtKB-UniRule"/>
</dbReference>
<sequence>MRRLSRSRYLLALLLVVAGATVPAPPATAAPGAGLAPETAQALAGGRRADLLVALKERADLSGARALPSARQVPGKRTGYGRQRLVDVAERSQRGLRDLLTLRGVRHRSLWIVNAVHISGADAKLAAELAARPDVRSVTPARTYALPEPVAQPAAAVAAAAGGVEWNVSSTGADQVWSGYGVRGEGIVVASIDSGVQYDHPALVEQYRGNTGDGTYDHRYNWYDPYGQCGLDVGPCDTNGHGTHTMGTMVGDDGAGNRIGVAPGARWMAARGCQGNGCAILALLLAAQWIVAPFDENWSNPRPDLAPHVVNNSWGAAYSDPFYTDAVDRWVQMGIMPVFAAGNDGPSCGTVGSPADYANTYAVGAYDSAGAIADFSSRGSTSNALIKPDIAAPGVAVRSSLPGSRYDSYSGTSMATPHVAGAVALLWSAAPSLIGDVAGTRALFDDTAVDVDDTTCGGTADDNRVWGEGKLDIRAAVGRAPLGPFGTVSGTVRAGGTAVAGARLRLVGANRVERVAVTDADGQYSARVPVGAYQVSGTAFGYTSASAGPVTVTADATVTVDLAMAELARHSISGAVLDTNGVPAAGITLRLLRTPLASVTTGIDGAYRFDGVPAGTYPLSFGAGRCLTAGSRQVTVDGDELIDLRPSARVDAAGYHCHGATTPYAAGTTVLPLTGDDESLEVALPFEMPFYGARYTKAWIATNGFLTFDRAADNSINREVPNSSYPNAAIFALWDDLIVDAAASVRTATLGTAPDRRFVVEWRNVAFYDAPGRATFSAELSEHGGITVHFGALSADPVARGAGATIGIENMAATTGLEYARDVQVLSPNSAVAFRTSATLRGTVTKPDGSPASGATVQVRAGDAPAIATTTAADGTYVLHLPLGTFTFEASLVTFGLYRTTLVLDTDGATVVHDVRLALNERTVSGVVRDDLGNPVEGAEVRLVLMGTSGYLTYPRTGPDGAYRFEKVPETDITAVLSADVPKCMRDGRVYIDEILGGDVTADITVIAPAGVVDGADGYGYQCRVTAASPVTASAPVAVAAIGPSTAVALPFAFPFYGRSYPTAYVATHGYLTFEPQEWQTASNSGLPSQSSYDPDAAIYGFWDDLTVDATAGVRTGTSGTAPNRRFTVAWQDVLITGTATRISFDIVLHENGRIAIEYQSLPDDPRARGSSATVGLESHAGDYVNEYWYYLFDDVETDLLRPGGAITYAPPGTISGRVTTAGTGAPVAGATVQLLRLDDVEEEVTTDASGTYTVRTPLGAYTLAVTHADHYPARPVRWSRTPRTPPSPATSP</sequence>
<keyword evidence="2 6" id="KW-0645">Protease</keyword>
<evidence type="ECO:0000256" key="5">
    <source>
        <dbReference type="PIRSR" id="PIRSR615500-1"/>
    </source>
</evidence>
<feature type="active site" description="Charge relay system" evidence="5 6">
    <location>
        <position position="241"/>
    </location>
</feature>
<protein>
    <recommendedName>
        <fullName evidence="8">Peptidase S8/S53 domain-containing protein</fullName>
    </recommendedName>
</protein>
<dbReference type="Pfam" id="PF13620">
    <property type="entry name" value="CarboxypepD_reg"/>
    <property type="match status" value="4"/>
</dbReference>
<dbReference type="EMBL" id="BLPG01000002">
    <property type="protein sequence ID" value="GFJ96583.1"/>
    <property type="molecule type" value="Genomic_DNA"/>
</dbReference>
<proteinExistence type="inferred from homology"/>
<evidence type="ECO:0000313" key="10">
    <source>
        <dbReference type="Proteomes" id="UP000482960"/>
    </source>
</evidence>
<comment type="caution">
    <text evidence="9">The sequence shown here is derived from an EMBL/GenBank/DDBJ whole genome shotgun (WGS) entry which is preliminary data.</text>
</comment>
<feature type="domain" description="Peptidase S8/S53" evidence="8">
    <location>
        <begin position="184"/>
        <end position="451"/>
    </location>
</feature>
<feature type="signal peptide" evidence="7">
    <location>
        <begin position="1"/>
        <end position="29"/>
    </location>
</feature>
<keyword evidence="10" id="KW-1185">Reference proteome</keyword>
<feature type="active site" description="Charge relay system" evidence="5 6">
    <location>
        <position position="413"/>
    </location>
</feature>
<dbReference type="InterPro" id="IPR036852">
    <property type="entry name" value="Peptidase_S8/S53_dom_sf"/>
</dbReference>
<dbReference type="InterPro" id="IPR023828">
    <property type="entry name" value="Peptidase_S8_Ser-AS"/>
</dbReference>
<dbReference type="PANTHER" id="PTHR43806:SF11">
    <property type="entry name" value="CEREVISIN-RELATED"/>
    <property type="match status" value="1"/>
</dbReference>
<evidence type="ECO:0000256" key="6">
    <source>
        <dbReference type="PROSITE-ProRule" id="PRU01240"/>
    </source>
</evidence>
<dbReference type="SUPFAM" id="SSF49452">
    <property type="entry name" value="Starch-binding domain-like"/>
    <property type="match status" value="1"/>
</dbReference>
<evidence type="ECO:0000259" key="8">
    <source>
        <dbReference type="Pfam" id="PF00082"/>
    </source>
</evidence>
<keyword evidence="4 6" id="KW-0720">Serine protease</keyword>
<evidence type="ECO:0000313" key="9">
    <source>
        <dbReference type="EMBL" id="GFJ96583.1"/>
    </source>
</evidence>
<keyword evidence="3 6" id="KW-0378">Hydrolase</keyword>
<dbReference type="PRINTS" id="PR00723">
    <property type="entry name" value="SUBTILISIN"/>
</dbReference>
<accession>A0A6V8LH44</accession>
<evidence type="ECO:0000256" key="4">
    <source>
        <dbReference type="ARBA" id="ARBA00022825"/>
    </source>
</evidence>
<comment type="similarity">
    <text evidence="1 6">Belongs to the peptidase S8 family.</text>
</comment>
<keyword evidence="7" id="KW-0732">Signal</keyword>
<dbReference type="GO" id="GO:0030246">
    <property type="term" value="F:carbohydrate binding"/>
    <property type="evidence" value="ECO:0007669"/>
    <property type="project" value="InterPro"/>
</dbReference>
<feature type="chain" id="PRO_5028908402" description="Peptidase S8/S53 domain-containing protein" evidence="7">
    <location>
        <begin position="30"/>
        <end position="1293"/>
    </location>
</feature>
<evidence type="ECO:0000256" key="1">
    <source>
        <dbReference type="ARBA" id="ARBA00011073"/>
    </source>
</evidence>
<dbReference type="SUPFAM" id="SSF49464">
    <property type="entry name" value="Carboxypeptidase regulatory domain-like"/>
    <property type="match status" value="4"/>
</dbReference>